<evidence type="ECO:0000259" key="2">
    <source>
        <dbReference type="SMART" id="SM00631"/>
    </source>
</evidence>
<sequence>MKKIFLLVFTFVSVMLCAQNQFELSYYLPKNVSYNTDIPTPESSIGFKEGEWHVTHDKLVAYMKTIAKASDRITIEDRGKTFEGRPLLLLTITSPENHKNIKNIQQNHLKLTDATVSAQLNVASIPLVVYQGFSIHGNEPSGANSSMVLAYYLAAAEGSEIESLLKNTVILLDPSLNPDGLQRFAYWANTNKSEHLNTDSNDREFHEVWPGGRTNHYWFDMNRDWLPVQLPESRARIETYRNWMPNILTDHHEMGTNSTFFFQPGIQSRVHPLTPALNQQLTKEIGNYHAKALDKIGSLYYTEESYDDFYYGKGSTYPDINGGIGILFEQGSSRGHAQETVNGVLTFPFTIRNQFTAALSTLEAANSMRAKLLNYQRNFYKNVKKEGAKNTIKAIVFGDEKDDAKTYHLAEILKRQKIKFHKLKSDFTTNGLKFKKGHSYIIPTNQMNSKLIKAMFEKRTKFTDSLFYDVSAWTFPLAFNLNYAELKSTSNIGDLVTKLALKKGKLTAKSSYAYLMEWSEYYTPKALNKILKKGLRAKVGMKPFSLNGKQFDYGTILIPVQNQHLNEEELYTFLQDIAKDSNLEIEGVNTGLTATGIDLGSNQFRNIKNPKVAMLVGNGVSPYDAGEIWHLFDQRYEMNITKLDVNYLSRVDFSKYTTLIIPNAKLNISDKNIKKLKQWVQNGGNVIGFKNSVKWLSTNKFIKLEYTKVKVEAKNITFEQKRNFTGAQVIGGAIFETKLDISHPINFGFTNNKLPMFRRTTIFIKPDSISYNNPIKYTNNPLLSGYISTQNLKALKNTVPFQVRKYGKGNVMIFTDNTNFRAFWYGTNKLLMNAIFFSKEM</sequence>
<dbReference type="SUPFAM" id="SSF52317">
    <property type="entry name" value="Class I glutamine amidotransferase-like"/>
    <property type="match status" value="1"/>
</dbReference>
<dbReference type="Gene3D" id="3.40.630.10">
    <property type="entry name" value="Zn peptidases"/>
    <property type="match status" value="1"/>
</dbReference>
<accession>A0A109RN70</accession>
<dbReference type="AlphaFoldDB" id="A0A109RN70"/>
<dbReference type="CDD" id="cd06238">
    <property type="entry name" value="M14-like"/>
    <property type="match status" value="1"/>
</dbReference>
<dbReference type="RefSeq" id="WP_068206260.1">
    <property type="nucleotide sequence ID" value="NZ_CP013355.1"/>
</dbReference>
<feature type="domain" description="Peptidase M14" evidence="2">
    <location>
        <begin position="53"/>
        <end position="367"/>
    </location>
</feature>
<keyword evidence="3" id="KW-0645">Protease</keyword>
<keyword evidence="1" id="KW-0732">Signal</keyword>
<proteinExistence type="predicted"/>
<dbReference type="KEGG" id="lut:Lupro_03355"/>
<feature type="chain" id="PRO_5007140375" evidence="1">
    <location>
        <begin position="19"/>
        <end position="841"/>
    </location>
</feature>
<dbReference type="GO" id="GO:0008270">
    <property type="term" value="F:zinc ion binding"/>
    <property type="evidence" value="ECO:0007669"/>
    <property type="project" value="InterPro"/>
</dbReference>
<dbReference type="GO" id="GO:0004181">
    <property type="term" value="F:metallocarboxypeptidase activity"/>
    <property type="evidence" value="ECO:0007669"/>
    <property type="project" value="InterPro"/>
</dbReference>
<dbReference type="GO" id="GO:0006508">
    <property type="term" value="P:proteolysis"/>
    <property type="evidence" value="ECO:0007669"/>
    <property type="project" value="InterPro"/>
</dbReference>
<keyword evidence="4" id="KW-1185">Reference proteome</keyword>
<name>A0A109RN70_9FLAO</name>
<reference evidence="4" key="1">
    <citation type="submission" date="2015-12" db="EMBL/GenBank/DDBJ databases">
        <title>Complete genome sequence of Lutibacter profundus strain LP1.</title>
        <authorList>
            <person name="Wissuwa J."/>
            <person name="Le Moine Bauer S."/>
            <person name="Stokke R."/>
            <person name="Dahle H."/>
            <person name="Steen I.H."/>
        </authorList>
    </citation>
    <scope>NUCLEOTIDE SEQUENCE [LARGE SCALE GENOMIC DNA]</scope>
    <source>
        <strain evidence="4">LP1</strain>
    </source>
</reference>
<evidence type="ECO:0000313" key="3">
    <source>
        <dbReference type="EMBL" id="AMC10346.1"/>
    </source>
</evidence>
<protein>
    <submittedName>
        <fullName evidence="3">Zinc carboxypeptidase</fullName>
    </submittedName>
</protein>
<feature type="signal peptide" evidence="1">
    <location>
        <begin position="1"/>
        <end position="18"/>
    </location>
</feature>
<dbReference type="InterPro" id="IPR000834">
    <property type="entry name" value="Peptidase_M14"/>
</dbReference>
<evidence type="ECO:0000256" key="1">
    <source>
        <dbReference type="SAM" id="SignalP"/>
    </source>
</evidence>
<dbReference type="STRING" id="1622118.Lupro_03355"/>
<organism evidence="3 4">
    <name type="scientific">Lutibacter profundi</name>
    <dbReference type="NCBI Taxonomy" id="1622118"/>
    <lineage>
        <taxon>Bacteria</taxon>
        <taxon>Pseudomonadati</taxon>
        <taxon>Bacteroidota</taxon>
        <taxon>Flavobacteriia</taxon>
        <taxon>Flavobacteriales</taxon>
        <taxon>Flavobacteriaceae</taxon>
        <taxon>Lutibacter</taxon>
    </lineage>
</organism>
<keyword evidence="3" id="KW-0121">Carboxypeptidase</keyword>
<dbReference type="InterPro" id="IPR029062">
    <property type="entry name" value="Class_I_gatase-like"/>
</dbReference>
<dbReference type="SUPFAM" id="SSF53187">
    <property type="entry name" value="Zn-dependent exopeptidases"/>
    <property type="match status" value="1"/>
</dbReference>
<dbReference type="Proteomes" id="UP000059672">
    <property type="component" value="Chromosome"/>
</dbReference>
<keyword evidence="3" id="KW-0378">Hydrolase</keyword>
<dbReference type="SMART" id="SM00631">
    <property type="entry name" value="Zn_pept"/>
    <property type="match status" value="1"/>
</dbReference>
<dbReference type="Pfam" id="PF00246">
    <property type="entry name" value="Peptidase_M14"/>
    <property type="match status" value="1"/>
</dbReference>
<reference evidence="3 4" key="2">
    <citation type="journal article" date="2016" name="Int. J. Syst. Evol. Microbiol.">
        <title>Lutibacter profundi sp. nov., isolated from a deep-sea hydrothermal system on the Arctic Mid-Ocean Ridge and emended description of the genus Lutibacter.</title>
        <authorList>
            <person name="Le Moine Bauer S."/>
            <person name="Roalkvam I."/>
            <person name="Steen I.H."/>
            <person name="Dahle H."/>
        </authorList>
    </citation>
    <scope>NUCLEOTIDE SEQUENCE [LARGE SCALE GENOMIC DNA]</scope>
    <source>
        <strain evidence="3 4">LP1</strain>
    </source>
</reference>
<dbReference type="PATRIC" id="fig|1622118.3.peg.713"/>
<gene>
    <name evidence="3" type="ORF">Lupro_03355</name>
</gene>
<evidence type="ECO:0000313" key="4">
    <source>
        <dbReference type="Proteomes" id="UP000059672"/>
    </source>
</evidence>
<dbReference type="OrthoDB" id="9758209at2"/>
<dbReference type="EMBL" id="CP013355">
    <property type="protein sequence ID" value="AMC10346.1"/>
    <property type="molecule type" value="Genomic_DNA"/>
</dbReference>